<gene>
    <name evidence="1" type="ORF">K435DRAFT_801622</name>
</gene>
<accession>A0A4S8LNR7</accession>
<evidence type="ECO:0000313" key="2">
    <source>
        <dbReference type="Proteomes" id="UP000297245"/>
    </source>
</evidence>
<organism evidence="1 2">
    <name type="scientific">Dendrothele bispora (strain CBS 962.96)</name>
    <dbReference type="NCBI Taxonomy" id="1314807"/>
    <lineage>
        <taxon>Eukaryota</taxon>
        <taxon>Fungi</taxon>
        <taxon>Dikarya</taxon>
        <taxon>Basidiomycota</taxon>
        <taxon>Agaricomycotina</taxon>
        <taxon>Agaricomycetes</taxon>
        <taxon>Agaricomycetidae</taxon>
        <taxon>Agaricales</taxon>
        <taxon>Agaricales incertae sedis</taxon>
        <taxon>Dendrothele</taxon>
    </lineage>
</organism>
<proteinExistence type="predicted"/>
<dbReference type="AlphaFoldDB" id="A0A4S8LNR7"/>
<dbReference type="Proteomes" id="UP000297245">
    <property type="component" value="Unassembled WGS sequence"/>
</dbReference>
<protein>
    <submittedName>
        <fullName evidence="1">Uncharacterized protein</fullName>
    </submittedName>
</protein>
<name>A0A4S8LNR7_DENBC</name>
<dbReference type="EMBL" id="ML179320">
    <property type="protein sequence ID" value="THU90944.1"/>
    <property type="molecule type" value="Genomic_DNA"/>
</dbReference>
<sequence>MSDDHNWWLDARDMNWEKIQWQTHVPECGISGLRLQGATDEFGVLRNHITPNTIKAAKYEIGAGIAISLNLEMNIPNPTLNPLRQATYATRLSAFKGSEGVNIVNVLCASKTLLGQSNQKTFGNQPDEDPVVHLCPADEKVQQREHEQS</sequence>
<reference evidence="1 2" key="1">
    <citation type="journal article" date="2019" name="Nat. Ecol. Evol.">
        <title>Megaphylogeny resolves global patterns of mushroom evolution.</title>
        <authorList>
            <person name="Varga T."/>
            <person name="Krizsan K."/>
            <person name="Foldi C."/>
            <person name="Dima B."/>
            <person name="Sanchez-Garcia M."/>
            <person name="Sanchez-Ramirez S."/>
            <person name="Szollosi G.J."/>
            <person name="Szarkandi J.G."/>
            <person name="Papp V."/>
            <person name="Albert L."/>
            <person name="Andreopoulos W."/>
            <person name="Angelini C."/>
            <person name="Antonin V."/>
            <person name="Barry K.W."/>
            <person name="Bougher N.L."/>
            <person name="Buchanan P."/>
            <person name="Buyck B."/>
            <person name="Bense V."/>
            <person name="Catcheside P."/>
            <person name="Chovatia M."/>
            <person name="Cooper J."/>
            <person name="Damon W."/>
            <person name="Desjardin D."/>
            <person name="Finy P."/>
            <person name="Geml J."/>
            <person name="Haridas S."/>
            <person name="Hughes K."/>
            <person name="Justo A."/>
            <person name="Karasinski D."/>
            <person name="Kautmanova I."/>
            <person name="Kiss B."/>
            <person name="Kocsube S."/>
            <person name="Kotiranta H."/>
            <person name="LaButti K.M."/>
            <person name="Lechner B.E."/>
            <person name="Liimatainen K."/>
            <person name="Lipzen A."/>
            <person name="Lukacs Z."/>
            <person name="Mihaltcheva S."/>
            <person name="Morgado L.N."/>
            <person name="Niskanen T."/>
            <person name="Noordeloos M.E."/>
            <person name="Ohm R.A."/>
            <person name="Ortiz-Santana B."/>
            <person name="Ovrebo C."/>
            <person name="Racz N."/>
            <person name="Riley R."/>
            <person name="Savchenko A."/>
            <person name="Shiryaev A."/>
            <person name="Soop K."/>
            <person name="Spirin V."/>
            <person name="Szebenyi C."/>
            <person name="Tomsovsky M."/>
            <person name="Tulloss R.E."/>
            <person name="Uehling J."/>
            <person name="Grigoriev I.V."/>
            <person name="Vagvolgyi C."/>
            <person name="Papp T."/>
            <person name="Martin F.M."/>
            <person name="Miettinen O."/>
            <person name="Hibbett D.S."/>
            <person name="Nagy L.G."/>
        </authorList>
    </citation>
    <scope>NUCLEOTIDE SEQUENCE [LARGE SCALE GENOMIC DNA]</scope>
    <source>
        <strain evidence="1 2">CBS 962.96</strain>
    </source>
</reference>
<keyword evidence="2" id="KW-1185">Reference proteome</keyword>
<dbReference type="OrthoDB" id="5396at2759"/>
<evidence type="ECO:0000313" key="1">
    <source>
        <dbReference type="EMBL" id="THU90944.1"/>
    </source>
</evidence>